<dbReference type="PANTHER" id="PTHR40758">
    <property type="entry name" value="CONSERVED PROTEIN"/>
    <property type="match status" value="1"/>
</dbReference>
<dbReference type="InterPro" id="IPR010872">
    <property type="entry name" value="MDMPI_C-term_domain"/>
</dbReference>
<dbReference type="Pfam" id="PF07398">
    <property type="entry name" value="MDMPI_C"/>
    <property type="match status" value="1"/>
</dbReference>
<dbReference type="InterPro" id="IPR024344">
    <property type="entry name" value="MDMPI_metal-binding"/>
</dbReference>
<organism evidence="3">
    <name type="scientific">Streptomyces sp. NBC_00060</name>
    <dbReference type="NCBI Taxonomy" id="2975636"/>
    <lineage>
        <taxon>Bacteria</taxon>
        <taxon>Bacillati</taxon>
        <taxon>Actinomycetota</taxon>
        <taxon>Actinomycetes</taxon>
        <taxon>Kitasatosporales</taxon>
        <taxon>Streptomycetaceae</taxon>
        <taxon>Streptomyces</taxon>
    </lineage>
</organism>
<gene>
    <name evidence="3" type="ORF">OHV25_34995</name>
</gene>
<dbReference type="SUPFAM" id="SSF109854">
    <property type="entry name" value="DinB/YfiT-like putative metalloenzymes"/>
    <property type="match status" value="1"/>
</dbReference>
<dbReference type="AlphaFoldDB" id="A0AAU2HA95"/>
<name>A0AAU2HA95_9ACTN</name>
<dbReference type="InterPro" id="IPR017517">
    <property type="entry name" value="Maleyloyr_isom"/>
</dbReference>
<proteinExistence type="predicted"/>
<dbReference type="InterPro" id="IPR034660">
    <property type="entry name" value="DinB/YfiT-like"/>
</dbReference>
<dbReference type="NCBIfam" id="TIGR03083">
    <property type="entry name" value="maleylpyruvate isomerase family mycothiol-dependent enzyme"/>
    <property type="match status" value="1"/>
</dbReference>
<dbReference type="EMBL" id="CP108253">
    <property type="protein sequence ID" value="WTU44422.1"/>
    <property type="molecule type" value="Genomic_DNA"/>
</dbReference>
<dbReference type="GO" id="GO:0016853">
    <property type="term" value="F:isomerase activity"/>
    <property type="evidence" value="ECO:0007669"/>
    <property type="project" value="UniProtKB-KW"/>
</dbReference>
<dbReference type="Gene3D" id="1.20.120.450">
    <property type="entry name" value="dinb family like domain"/>
    <property type="match status" value="1"/>
</dbReference>
<sequence length="267" mass="29401">MDYVAQFRREIHAFDTAIRTASLDAGSGGVALVPSCPGWSVADLVFHLGSVHRYVADVISEKRQQQPEAADLSYLNLPPVPANWPLPENAPHRGPVPPGLIDWFGEGAAALGELLATRDAAEPVWTWSREQSVGFWQRMQTIEAAVHRWDAENAIGVPGPVERQLAMDAVTHTFEVMAPARRARRQAPPGAGERLRFRQSDGSRIWIVQTDPDEVLLNAGSGCCDVELTATASDLMLFLWHRIPLDGLEVRGDASLLDRYFKLVPPL</sequence>
<dbReference type="GO" id="GO:0046872">
    <property type="term" value="F:metal ion binding"/>
    <property type="evidence" value="ECO:0007669"/>
    <property type="project" value="InterPro"/>
</dbReference>
<evidence type="ECO:0000313" key="3">
    <source>
        <dbReference type="EMBL" id="WTU44422.1"/>
    </source>
</evidence>
<feature type="domain" description="MDMPI C-terminal" evidence="1">
    <location>
        <begin position="165"/>
        <end position="259"/>
    </location>
</feature>
<evidence type="ECO:0000259" key="2">
    <source>
        <dbReference type="Pfam" id="PF11716"/>
    </source>
</evidence>
<dbReference type="PANTHER" id="PTHR40758:SF1">
    <property type="entry name" value="CONSERVED PROTEIN"/>
    <property type="match status" value="1"/>
</dbReference>
<accession>A0AAU2HA95</accession>
<dbReference type="GO" id="GO:0005886">
    <property type="term" value="C:plasma membrane"/>
    <property type="evidence" value="ECO:0007669"/>
    <property type="project" value="TreeGrafter"/>
</dbReference>
<evidence type="ECO:0000259" key="1">
    <source>
        <dbReference type="Pfam" id="PF07398"/>
    </source>
</evidence>
<reference evidence="3" key="1">
    <citation type="submission" date="2022-10" db="EMBL/GenBank/DDBJ databases">
        <title>The complete genomes of actinobacterial strains from the NBC collection.</title>
        <authorList>
            <person name="Joergensen T.S."/>
            <person name="Alvarez Arevalo M."/>
            <person name="Sterndorff E.B."/>
            <person name="Faurdal D."/>
            <person name="Vuksanovic O."/>
            <person name="Mourched A.-S."/>
            <person name="Charusanti P."/>
            <person name="Shaw S."/>
            <person name="Blin K."/>
            <person name="Weber T."/>
        </authorList>
    </citation>
    <scope>NUCLEOTIDE SEQUENCE</scope>
    <source>
        <strain evidence="3">NBC_00060</strain>
    </source>
</reference>
<feature type="domain" description="Mycothiol-dependent maleylpyruvate isomerase metal-binding" evidence="2">
    <location>
        <begin position="33"/>
        <end position="151"/>
    </location>
</feature>
<dbReference type="Pfam" id="PF11716">
    <property type="entry name" value="MDMPI_N"/>
    <property type="match status" value="1"/>
</dbReference>
<protein>
    <submittedName>
        <fullName evidence="3">Maleylpyruvate isomerase family mycothiol-dependent enzyme</fullName>
    </submittedName>
</protein>
<keyword evidence="3" id="KW-0413">Isomerase</keyword>